<keyword evidence="2" id="KW-0732">Signal</keyword>
<sequence>MRYKAVSLAIAVLLTATPSYAQQKSYIVVETPQTAEPTTVITGQPFMQTYVVRFIDLTDYNEEIIVQEELLNNFKTLGDFEVLDFHIDKQTKEREFLEHIWNLRLTLSIVNPKKGAYFIPPITIPWKHKKAGQKEDDPSILTNYDFKTDEVHINYVTTIPEKEPNFEIRDGMNLGTFKDQVWFWRAAAWFLRIAPLVFLLIVFAALRRFSRKESKTEYTETDSKIEVGEAIKNHSTLRVWLGLHKSIRRFEHCQTNSSGQISDCLKAEAEIVSAIKDYLRIKALRLSVGNTPLSMAEHISENIDQYSTKKDALLQLARKAVVYQADIEKGKDGYFRSPLVEAKELRLILGQLRLYRRAIPLIRNSFLKAGNRFRRRQQ</sequence>
<proteinExistence type="predicted"/>
<evidence type="ECO:0008006" key="5">
    <source>
        <dbReference type="Google" id="ProtNLM"/>
    </source>
</evidence>
<dbReference type="Proteomes" id="UP000177745">
    <property type="component" value="Unassembled WGS sequence"/>
</dbReference>
<keyword evidence="1" id="KW-0472">Membrane</keyword>
<feature type="chain" id="PRO_5009535806" description="Protein BatD" evidence="2">
    <location>
        <begin position="22"/>
        <end position="378"/>
    </location>
</feature>
<evidence type="ECO:0000313" key="4">
    <source>
        <dbReference type="Proteomes" id="UP000177745"/>
    </source>
</evidence>
<protein>
    <recommendedName>
        <fullName evidence="5">Protein BatD</fullName>
    </recommendedName>
</protein>
<keyword evidence="1" id="KW-1133">Transmembrane helix</keyword>
<name>A0A1F8H8W2_9BACT</name>
<dbReference type="EMBL" id="MGKY01000008">
    <property type="protein sequence ID" value="OGN33984.1"/>
    <property type="molecule type" value="Genomic_DNA"/>
</dbReference>
<comment type="caution">
    <text evidence="3">The sequence shown here is derived from an EMBL/GenBank/DDBJ whole genome shotgun (WGS) entry which is preliminary data.</text>
</comment>
<evidence type="ECO:0000256" key="2">
    <source>
        <dbReference type="SAM" id="SignalP"/>
    </source>
</evidence>
<organism evidence="3 4">
    <name type="scientific">Candidatus Yanofskybacteria bacterium RIFCSPLOWO2_12_FULL_43_11b</name>
    <dbReference type="NCBI Taxonomy" id="1802710"/>
    <lineage>
        <taxon>Bacteria</taxon>
        <taxon>Candidatus Yanofskyibacteriota</taxon>
    </lineage>
</organism>
<feature type="transmembrane region" description="Helical" evidence="1">
    <location>
        <begin position="182"/>
        <end position="206"/>
    </location>
</feature>
<keyword evidence="1" id="KW-0812">Transmembrane</keyword>
<gene>
    <name evidence="3" type="ORF">A3G51_00645</name>
</gene>
<evidence type="ECO:0000256" key="1">
    <source>
        <dbReference type="SAM" id="Phobius"/>
    </source>
</evidence>
<reference evidence="3 4" key="1">
    <citation type="journal article" date="2016" name="Nat. Commun.">
        <title>Thousands of microbial genomes shed light on interconnected biogeochemical processes in an aquifer system.</title>
        <authorList>
            <person name="Anantharaman K."/>
            <person name="Brown C.T."/>
            <person name="Hug L.A."/>
            <person name="Sharon I."/>
            <person name="Castelle C.J."/>
            <person name="Probst A.J."/>
            <person name="Thomas B.C."/>
            <person name="Singh A."/>
            <person name="Wilkins M.J."/>
            <person name="Karaoz U."/>
            <person name="Brodie E.L."/>
            <person name="Williams K.H."/>
            <person name="Hubbard S.S."/>
            <person name="Banfield J.F."/>
        </authorList>
    </citation>
    <scope>NUCLEOTIDE SEQUENCE [LARGE SCALE GENOMIC DNA]</scope>
</reference>
<evidence type="ECO:0000313" key="3">
    <source>
        <dbReference type="EMBL" id="OGN33984.1"/>
    </source>
</evidence>
<accession>A0A1F8H8W2</accession>
<dbReference type="AlphaFoldDB" id="A0A1F8H8W2"/>
<feature type="signal peptide" evidence="2">
    <location>
        <begin position="1"/>
        <end position="21"/>
    </location>
</feature>